<keyword evidence="5" id="KW-0520">NAD</keyword>
<dbReference type="SUPFAM" id="SSF52343">
    <property type="entry name" value="Ferredoxin reductase-like, C-terminal NADP-linked domain"/>
    <property type="match status" value="1"/>
</dbReference>
<feature type="compositionally biased region" description="Low complexity" evidence="6">
    <location>
        <begin position="520"/>
        <end position="530"/>
    </location>
</feature>
<dbReference type="AlphaFoldDB" id="A0A1D8B3A2"/>
<dbReference type="SUPFAM" id="SSF63380">
    <property type="entry name" value="Riboflavin synthase domain-like"/>
    <property type="match status" value="1"/>
</dbReference>
<evidence type="ECO:0000313" key="8">
    <source>
        <dbReference type="EMBL" id="AOS47628.1"/>
    </source>
</evidence>
<keyword evidence="3" id="KW-0274">FAD</keyword>
<dbReference type="Pfam" id="PF01593">
    <property type="entry name" value="Amino_oxidase"/>
    <property type="match status" value="1"/>
</dbReference>
<keyword evidence="1" id="KW-0285">Flavoprotein</keyword>
<dbReference type="PRINTS" id="PR00410">
    <property type="entry name" value="PHEHYDRXLASE"/>
</dbReference>
<reference evidence="8 9" key="1">
    <citation type="submission" date="2016-09" db="EMBL/GenBank/DDBJ databases">
        <title>Complete genome sequence of Actinomyces hongkongensis HKU8.</title>
        <authorList>
            <person name="Gao Y.-X."/>
            <person name="Zhou Y.-Y."/>
            <person name="Xie Y."/>
            <person name="Wang M."/>
            <person name="Wang S.-J."/>
            <person name="Shen S.-G."/>
        </authorList>
    </citation>
    <scope>NUCLEOTIDE SEQUENCE [LARGE SCALE GENOMIC DNA]</scope>
    <source>
        <strain evidence="8 9">HKU8</strain>
    </source>
</reference>
<keyword evidence="4" id="KW-0521">NADP</keyword>
<evidence type="ECO:0000256" key="1">
    <source>
        <dbReference type="ARBA" id="ARBA00022630"/>
    </source>
</evidence>
<keyword evidence="2" id="KW-0732">Signal</keyword>
<dbReference type="InterPro" id="IPR017927">
    <property type="entry name" value="FAD-bd_FR_type"/>
</dbReference>
<keyword evidence="9" id="KW-1185">Reference proteome</keyword>
<proteinExistence type="predicted"/>
<dbReference type="Gene3D" id="2.40.30.10">
    <property type="entry name" value="Translation factors"/>
    <property type="match status" value="1"/>
</dbReference>
<dbReference type="PROSITE" id="PS51384">
    <property type="entry name" value="FAD_FR"/>
    <property type="match status" value="1"/>
</dbReference>
<dbReference type="STRING" id="178339.BH719_07030"/>
<evidence type="ECO:0000256" key="3">
    <source>
        <dbReference type="ARBA" id="ARBA00022827"/>
    </source>
</evidence>
<evidence type="ECO:0000256" key="2">
    <source>
        <dbReference type="ARBA" id="ARBA00022729"/>
    </source>
</evidence>
<protein>
    <submittedName>
        <fullName evidence="8">All-trans-retinol 13,14-reductase</fullName>
    </submittedName>
</protein>
<evidence type="ECO:0000259" key="7">
    <source>
        <dbReference type="PROSITE" id="PS51384"/>
    </source>
</evidence>
<accession>A0A1D8B3A2</accession>
<dbReference type="EMBL" id="CP017298">
    <property type="protein sequence ID" value="AOS47628.1"/>
    <property type="molecule type" value="Genomic_DNA"/>
</dbReference>
<gene>
    <name evidence="8" type="ORF">BH719_07030</name>
</gene>
<dbReference type="Gene3D" id="3.40.50.80">
    <property type="entry name" value="Nucleotide-binding domain of ferredoxin-NADP reductase (FNR) module"/>
    <property type="match status" value="1"/>
</dbReference>
<dbReference type="InterPro" id="IPR017938">
    <property type="entry name" value="Riboflavin_synthase-like_b-brl"/>
</dbReference>
<dbReference type="KEGG" id="phon:BH719_07030"/>
<organism evidence="8 9">
    <name type="scientific">Pauljensenia hongkongensis</name>
    <dbReference type="NCBI Taxonomy" id="178339"/>
    <lineage>
        <taxon>Bacteria</taxon>
        <taxon>Bacillati</taxon>
        <taxon>Actinomycetota</taxon>
        <taxon>Actinomycetes</taxon>
        <taxon>Actinomycetales</taxon>
        <taxon>Actinomycetaceae</taxon>
        <taxon>Pauljensenia</taxon>
    </lineage>
</organism>
<dbReference type="RefSeq" id="WP_009744122.1">
    <property type="nucleotide sequence ID" value="NZ_CP017298.1"/>
</dbReference>
<dbReference type="PANTHER" id="PTHR46091:SF3">
    <property type="entry name" value="AMINE OXIDASE DOMAIN-CONTAINING PROTEIN"/>
    <property type="match status" value="1"/>
</dbReference>
<name>A0A1D8B3A2_9ACTO</name>
<dbReference type="SUPFAM" id="SSF51905">
    <property type="entry name" value="FAD/NAD(P)-binding domain"/>
    <property type="match status" value="1"/>
</dbReference>
<dbReference type="InterPro" id="IPR002937">
    <property type="entry name" value="Amino_oxidase"/>
</dbReference>
<sequence length="779" mass="82847">MYDAIIIGSGIGGLSTAGFLAGTAGKRVLVLEKHSVPGGLTHAFRRGGASWDVGVHYLGGLGEGEMFRRAFDYLTGGQVHWRPMPRHYDRFVYPGIDFRVPAGRRAYEDALIAAFPHEARAVRRYFRDIGAAASWGTLAYAREMVPRSVEPLIRLAQWARRGPALDTTKAYLERRFRDPRLRVLLTSQWGDYGVEPARSAFVAHATVVAHYLEGAWFPEGGSARIARAIEDGIEARGGRIRVCQEVREILVENGRTVGVRVIDRSGPRPREAVHRAPVVVSGAGAGPTYNRLLPTDGPVGAATRGVRRAIDEVGPGLSAVSVYLELSELPDGVDGSNVWVSTTTDHDDIEGATADLLAGVPRAAFCSFPSIKAGEGRATAEILAFADPRAFEAWEGTAKGDRGADYARLKAVMADGLIALADSAVPGLRAAVRRVEVGTPLTVEHYTSHPAGAFYGIPATPERYRKRLTTPRTPIEGLYLTGQDAGFLGIAGALMAGMSAACQVLGPAGYNQIMRAVKEGPGQRPGAGATAAGGEGQDAGAPGAAGGKRAAGGEGAAEPGEERPLPVGKRGASVVSSRAVTPSVVELVLDLEDDAPQWWPGQYVRLRVADHEWRDYSIASLEGRRLRLLIDTRTRGRGARFAVGAAPGARTLLEGPFGSFTATDSPRRRVFVATGTGLAPFLPVFAQDPRESDRLLFGCRTSAEDLTRVLDDPMPPVTRCITREKVDGAFRGRVTAALAEFGGQAAECDFHVCGSSEMVADAMAVLRELGAGAVVTEAF</sequence>
<dbReference type="InterPro" id="IPR052206">
    <property type="entry name" value="Retinol_saturase"/>
</dbReference>
<dbReference type="Proteomes" id="UP000095214">
    <property type="component" value="Chromosome"/>
</dbReference>
<evidence type="ECO:0000313" key="9">
    <source>
        <dbReference type="Proteomes" id="UP000095214"/>
    </source>
</evidence>
<dbReference type="Gene3D" id="3.50.50.60">
    <property type="entry name" value="FAD/NAD(P)-binding domain"/>
    <property type="match status" value="2"/>
</dbReference>
<feature type="domain" description="FAD-binding FR-type" evidence="7">
    <location>
        <begin position="567"/>
        <end position="663"/>
    </location>
</feature>
<evidence type="ECO:0000256" key="5">
    <source>
        <dbReference type="ARBA" id="ARBA00023027"/>
    </source>
</evidence>
<dbReference type="PANTHER" id="PTHR46091">
    <property type="entry name" value="BLR7054 PROTEIN"/>
    <property type="match status" value="1"/>
</dbReference>
<evidence type="ECO:0000256" key="4">
    <source>
        <dbReference type="ARBA" id="ARBA00022857"/>
    </source>
</evidence>
<dbReference type="GO" id="GO:0016491">
    <property type="term" value="F:oxidoreductase activity"/>
    <property type="evidence" value="ECO:0007669"/>
    <property type="project" value="InterPro"/>
</dbReference>
<dbReference type="InterPro" id="IPR036188">
    <property type="entry name" value="FAD/NAD-bd_sf"/>
</dbReference>
<dbReference type="InterPro" id="IPR039261">
    <property type="entry name" value="FNR_nucleotide-bd"/>
</dbReference>
<feature type="compositionally biased region" description="Gly residues" evidence="6">
    <location>
        <begin position="531"/>
        <end position="555"/>
    </location>
</feature>
<evidence type="ECO:0000256" key="6">
    <source>
        <dbReference type="SAM" id="MobiDB-lite"/>
    </source>
</evidence>
<dbReference type="OrthoDB" id="9774675at2"/>
<feature type="region of interest" description="Disordered" evidence="6">
    <location>
        <begin position="520"/>
        <end position="573"/>
    </location>
</feature>